<reference evidence="7 8" key="1">
    <citation type="submission" date="2024-10" db="EMBL/GenBank/DDBJ databases">
        <title>The Natural Products Discovery Center: Release of the First 8490 Sequenced Strains for Exploring Actinobacteria Biosynthetic Diversity.</title>
        <authorList>
            <person name="Kalkreuter E."/>
            <person name="Kautsar S.A."/>
            <person name="Yang D."/>
            <person name="Bader C.D."/>
            <person name="Teijaro C.N."/>
            <person name="Fluegel L."/>
            <person name="Davis C.M."/>
            <person name="Simpson J.R."/>
            <person name="Lauterbach L."/>
            <person name="Steele A.D."/>
            <person name="Gui C."/>
            <person name="Meng S."/>
            <person name="Li G."/>
            <person name="Viehrig K."/>
            <person name="Ye F."/>
            <person name="Su P."/>
            <person name="Kiefer A.F."/>
            <person name="Nichols A."/>
            <person name="Cepeda A.J."/>
            <person name="Yan W."/>
            <person name="Fan B."/>
            <person name="Jiang Y."/>
            <person name="Adhikari A."/>
            <person name="Zheng C.-J."/>
            <person name="Schuster L."/>
            <person name="Cowan T.M."/>
            <person name="Smanski M.J."/>
            <person name="Chevrette M.G."/>
            <person name="De Carvalho L.P.S."/>
            <person name="Shen B."/>
        </authorList>
    </citation>
    <scope>NUCLEOTIDE SEQUENCE [LARGE SCALE GENOMIC DNA]</scope>
    <source>
        <strain evidence="7 8">NPDC050545</strain>
    </source>
</reference>
<dbReference type="Pfam" id="PF00440">
    <property type="entry name" value="TetR_N"/>
    <property type="match status" value="1"/>
</dbReference>
<dbReference type="RefSeq" id="WP_397088605.1">
    <property type="nucleotide sequence ID" value="NZ_JBITGY010000011.1"/>
</dbReference>
<keyword evidence="8" id="KW-1185">Reference proteome</keyword>
<organism evidence="7 8">
    <name type="scientific">Nonomuraea typhae</name>
    <dbReference type="NCBI Taxonomy" id="2603600"/>
    <lineage>
        <taxon>Bacteria</taxon>
        <taxon>Bacillati</taxon>
        <taxon>Actinomycetota</taxon>
        <taxon>Actinomycetes</taxon>
        <taxon>Streptosporangiales</taxon>
        <taxon>Streptosporangiaceae</taxon>
        <taxon>Nonomuraea</taxon>
    </lineage>
</organism>
<evidence type="ECO:0000256" key="3">
    <source>
        <dbReference type="ARBA" id="ARBA00023125"/>
    </source>
</evidence>
<name>A0ABW7Z8E7_9ACTN</name>
<dbReference type="EMBL" id="JBITGY010000011">
    <property type="protein sequence ID" value="MFI6502939.1"/>
    <property type="molecule type" value="Genomic_DNA"/>
</dbReference>
<dbReference type="InterPro" id="IPR039538">
    <property type="entry name" value="BetI_C"/>
</dbReference>
<evidence type="ECO:0000256" key="5">
    <source>
        <dbReference type="PROSITE-ProRule" id="PRU00335"/>
    </source>
</evidence>
<dbReference type="InterPro" id="IPR050109">
    <property type="entry name" value="HTH-type_TetR-like_transc_reg"/>
</dbReference>
<proteinExistence type="predicted"/>
<evidence type="ECO:0000313" key="7">
    <source>
        <dbReference type="EMBL" id="MFI6502939.1"/>
    </source>
</evidence>
<evidence type="ECO:0000256" key="4">
    <source>
        <dbReference type="ARBA" id="ARBA00023163"/>
    </source>
</evidence>
<sequence>MPKQVDYETRRRHIAEAVCDLIERHGPEGATLREVAEQAGVSMGAVQRCFATKEEMLVFALRHVTERITEHGKADIAASGTGQSAATLLTATLRSITLVEAHQRRDAAILAAFTAHAAATPSLAAVLRQAHAQTRDLLVWLIRYGQQTREFRADLDAQQAADTLLPLTEGLTALALVGHHGAAPAHTTLTRHLNTLLTARRPTMST</sequence>
<gene>
    <name evidence="7" type="ORF">ACIBG2_36555</name>
</gene>
<evidence type="ECO:0000259" key="6">
    <source>
        <dbReference type="PROSITE" id="PS50977"/>
    </source>
</evidence>
<dbReference type="Gene3D" id="1.10.357.10">
    <property type="entry name" value="Tetracycline Repressor, domain 2"/>
    <property type="match status" value="1"/>
</dbReference>
<evidence type="ECO:0000256" key="1">
    <source>
        <dbReference type="ARBA" id="ARBA00022491"/>
    </source>
</evidence>
<protein>
    <submittedName>
        <fullName evidence="7">TetR/AcrR family transcriptional regulator</fullName>
    </submittedName>
</protein>
<feature type="domain" description="HTH tetR-type" evidence="6">
    <location>
        <begin position="8"/>
        <end position="68"/>
    </location>
</feature>
<evidence type="ECO:0000313" key="8">
    <source>
        <dbReference type="Proteomes" id="UP001612741"/>
    </source>
</evidence>
<dbReference type="SUPFAM" id="SSF46689">
    <property type="entry name" value="Homeodomain-like"/>
    <property type="match status" value="1"/>
</dbReference>
<keyword evidence="1" id="KW-0678">Repressor</keyword>
<dbReference type="Pfam" id="PF13977">
    <property type="entry name" value="TetR_C_6"/>
    <property type="match status" value="1"/>
</dbReference>
<dbReference type="PANTHER" id="PTHR30055">
    <property type="entry name" value="HTH-TYPE TRANSCRIPTIONAL REGULATOR RUTR"/>
    <property type="match status" value="1"/>
</dbReference>
<dbReference type="Proteomes" id="UP001612741">
    <property type="component" value="Unassembled WGS sequence"/>
</dbReference>
<dbReference type="InterPro" id="IPR009057">
    <property type="entry name" value="Homeodomain-like_sf"/>
</dbReference>
<keyword evidence="2" id="KW-0805">Transcription regulation</keyword>
<feature type="DNA-binding region" description="H-T-H motif" evidence="5">
    <location>
        <begin position="31"/>
        <end position="50"/>
    </location>
</feature>
<dbReference type="SUPFAM" id="SSF48498">
    <property type="entry name" value="Tetracyclin repressor-like, C-terminal domain"/>
    <property type="match status" value="1"/>
</dbReference>
<dbReference type="InterPro" id="IPR001647">
    <property type="entry name" value="HTH_TetR"/>
</dbReference>
<keyword evidence="3 5" id="KW-0238">DNA-binding</keyword>
<accession>A0ABW7Z8E7</accession>
<evidence type="ECO:0000256" key="2">
    <source>
        <dbReference type="ARBA" id="ARBA00023015"/>
    </source>
</evidence>
<keyword evidence="4" id="KW-0804">Transcription</keyword>
<comment type="caution">
    <text evidence="7">The sequence shown here is derived from an EMBL/GenBank/DDBJ whole genome shotgun (WGS) entry which is preliminary data.</text>
</comment>
<dbReference type="PROSITE" id="PS50977">
    <property type="entry name" value="HTH_TETR_2"/>
    <property type="match status" value="1"/>
</dbReference>
<dbReference type="InterPro" id="IPR036271">
    <property type="entry name" value="Tet_transcr_reg_TetR-rel_C_sf"/>
</dbReference>
<dbReference type="PANTHER" id="PTHR30055:SF234">
    <property type="entry name" value="HTH-TYPE TRANSCRIPTIONAL REGULATOR BETI"/>
    <property type="match status" value="1"/>
</dbReference>